<feature type="transmembrane region" description="Helical" evidence="1">
    <location>
        <begin position="63"/>
        <end position="87"/>
    </location>
</feature>
<organism evidence="2 3">
    <name type="scientific">Sagittula stellata (strain ATCC 700073 / DSM 11524 / E-37)</name>
    <dbReference type="NCBI Taxonomy" id="388399"/>
    <lineage>
        <taxon>Bacteria</taxon>
        <taxon>Pseudomonadati</taxon>
        <taxon>Pseudomonadota</taxon>
        <taxon>Alphaproteobacteria</taxon>
        <taxon>Rhodobacterales</taxon>
        <taxon>Roseobacteraceae</taxon>
        <taxon>Sagittula</taxon>
    </lineage>
</organism>
<name>A3K199_SAGS3</name>
<feature type="transmembrane region" description="Helical" evidence="1">
    <location>
        <begin position="17"/>
        <end position="43"/>
    </location>
</feature>
<dbReference type="eggNOG" id="COG1305">
    <property type="taxonomic scope" value="Bacteria"/>
</dbReference>
<proteinExistence type="predicted"/>
<keyword evidence="3" id="KW-1185">Reference proteome</keyword>
<dbReference type="Proteomes" id="UP000005713">
    <property type="component" value="Unassembled WGS sequence"/>
</dbReference>
<dbReference type="AlphaFoldDB" id="A3K199"/>
<dbReference type="Pfam" id="PF10754">
    <property type="entry name" value="DUF2569"/>
    <property type="match status" value="1"/>
</dbReference>
<keyword evidence="1" id="KW-0472">Membrane</keyword>
<feature type="transmembrane region" description="Helical" evidence="1">
    <location>
        <begin position="99"/>
        <end position="121"/>
    </location>
</feature>
<protein>
    <recommendedName>
        <fullName evidence="4">DUF2569 domain-containing protein</fullName>
    </recommendedName>
</protein>
<gene>
    <name evidence="2" type="ORF">SSE37_03595</name>
</gene>
<dbReference type="OrthoDB" id="8595007at2"/>
<accession>A3K199</accession>
<keyword evidence="1" id="KW-1133">Transmembrane helix</keyword>
<evidence type="ECO:0000313" key="2">
    <source>
        <dbReference type="EMBL" id="EBA08695.1"/>
    </source>
</evidence>
<evidence type="ECO:0000313" key="3">
    <source>
        <dbReference type="Proteomes" id="UP000005713"/>
    </source>
</evidence>
<sequence length="162" mass="17556">MTEAAAPRAVPQPIGGWLVLLGVGIVLGPFIVLLNLVTLWQDVFASGAFDVMSAPASQGYDPLWPVLLVGELAFQVVMLLATALLAVSFFRRSWAFPRLYLGVNLMALAANVVDIAAVRHLMPEYPLIDGTAVQTFGSLAIGLLIWTPYLFLSDRARRTFIA</sequence>
<evidence type="ECO:0000256" key="1">
    <source>
        <dbReference type="SAM" id="Phobius"/>
    </source>
</evidence>
<reference evidence="2 3" key="1">
    <citation type="submission" date="2006-06" db="EMBL/GenBank/DDBJ databases">
        <authorList>
            <person name="Moran M.A."/>
            <person name="Ferriera S."/>
            <person name="Johnson J."/>
            <person name="Kravitz S."/>
            <person name="Beeson K."/>
            <person name="Sutton G."/>
            <person name="Rogers Y.-H."/>
            <person name="Friedman R."/>
            <person name="Frazier M."/>
            <person name="Venter J.C."/>
        </authorList>
    </citation>
    <scope>NUCLEOTIDE SEQUENCE [LARGE SCALE GENOMIC DNA]</scope>
    <source>
        <strain evidence="2 3">E-37</strain>
    </source>
</reference>
<dbReference type="RefSeq" id="WP_005857407.1">
    <property type="nucleotide sequence ID" value="NZ_AAYA01000004.1"/>
</dbReference>
<feature type="transmembrane region" description="Helical" evidence="1">
    <location>
        <begin position="133"/>
        <end position="152"/>
    </location>
</feature>
<keyword evidence="1" id="KW-0812">Transmembrane</keyword>
<evidence type="ECO:0008006" key="4">
    <source>
        <dbReference type="Google" id="ProtNLM"/>
    </source>
</evidence>
<dbReference type="EMBL" id="AAYA01000004">
    <property type="protein sequence ID" value="EBA08695.1"/>
    <property type="molecule type" value="Genomic_DNA"/>
</dbReference>
<dbReference type="InterPro" id="IPR019690">
    <property type="entry name" value="DUF2569"/>
</dbReference>
<comment type="caution">
    <text evidence="2">The sequence shown here is derived from an EMBL/GenBank/DDBJ whole genome shotgun (WGS) entry which is preliminary data.</text>
</comment>